<dbReference type="EMBL" id="CP133613">
    <property type="protein sequence ID" value="WMV16473.1"/>
    <property type="molecule type" value="Genomic_DNA"/>
</dbReference>
<reference evidence="2" key="1">
    <citation type="submission" date="2023-08" db="EMBL/GenBank/DDBJ databases">
        <title>A de novo genome assembly of Solanum verrucosum Schlechtendal, a Mexican diploid species geographically isolated from the other diploid A-genome species in potato relatives.</title>
        <authorList>
            <person name="Hosaka K."/>
        </authorList>
    </citation>
    <scope>NUCLEOTIDE SEQUENCE</scope>
    <source>
        <tissue evidence="2">Young leaves</tissue>
    </source>
</reference>
<name>A0AAF0Q4Y2_SOLVR</name>
<dbReference type="Proteomes" id="UP001234989">
    <property type="component" value="Chromosome 2"/>
</dbReference>
<dbReference type="InterPro" id="IPR021773">
    <property type="entry name" value="TPC11"/>
</dbReference>
<evidence type="ECO:0000313" key="3">
    <source>
        <dbReference type="Proteomes" id="UP001234989"/>
    </source>
</evidence>
<evidence type="ECO:0000259" key="1">
    <source>
        <dbReference type="Pfam" id="PF11817"/>
    </source>
</evidence>
<organism evidence="2 3">
    <name type="scientific">Solanum verrucosum</name>
    <dbReference type="NCBI Taxonomy" id="315347"/>
    <lineage>
        <taxon>Eukaryota</taxon>
        <taxon>Viridiplantae</taxon>
        <taxon>Streptophyta</taxon>
        <taxon>Embryophyta</taxon>
        <taxon>Tracheophyta</taxon>
        <taxon>Spermatophyta</taxon>
        <taxon>Magnoliopsida</taxon>
        <taxon>eudicotyledons</taxon>
        <taxon>Gunneridae</taxon>
        <taxon>Pentapetalae</taxon>
        <taxon>asterids</taxon>
        <taxon>lamiids</taxon>
        <taxon>Solanales</taxon>
        <taxon>Solanaceae</taxon>
        <taxon>Solanoideae</taxon>
        <taxon>Solaneae</taxon>
        <taxon>Solanum</taxon>
    </lineage>
</organism>
<protein>
    <recommendedName>
        <fullName evidence="1">Trafficking protein particle complex subunit 11 domain-containing protein</fullName>
    </recommendedName>
</protein>
<feature type="non-terminal residue" evidence="2">
    <location>
        <position position="1"/>
    </location>
</feature>
<gene>
    <name evidence="2" type="ORF">MTR67_009858</name>
</gene>
<sequence>SRVPKLTHLFPRSHQFNCKFCSEINFQTSSPLSATPISPGIRIGALKEMEEYPEELRTPPVALVSLVGCPELHASITTHLHSEQPPINALALPDFSKISIFAKPSKDASIPPPPVAGILKKDWLLKHRTRVPAVVAALFNSDHVSGDPAQWLQVCTNLENLKGVLRGRNVKLVVVVVAPSNSKDDLSEDRMIALRKRAELDSKYLIIFVPSESELQQSLIRHAAAVYAEFCRDWVEALRLYEDAYHAVREMVATSTRLPPIQRLIEIKSVAEQLHFKISTLLLHGGKLAEAIAWFRQHYASYRKLVGAPEVIFLHWQWLSRQFLVFAELLETSSITAQHVSTLVSEATDRTTRWEFHSAYYFQVG</sequence>
<proteinExistence type="predicted"/>
<keyword evidence="3" id="KW-1185">Reference proteome</keyword>
<dbReference type="PANTHER" id="PTHR14374:SF0">
    <property type="entry name" value="TRAFFICKING PROTEIN PARTICLE COMPLEX SUBUNIT 11"/>
    <property type="match status" value="1"/>
</dbReference>
<dbReference type="Pfam" id="PF11817">
    <property type="entry name" value="Foie-gras_1"/>
    <property type="match status" value="1"/>
</dbReference>
<evidence type="ECO:0000313" key="2">
    <source>
        <dbReference type="EMBL" id="WMV16473.1"/>
    </source>
</evidence>
<dbReference type="AlphaFoldDB" id="A0AAF0Q4Y2"/>
<dbReference type="PANTHER" id="PTHR14374">
    <property type="entry name" value="FOIE GRAS"/>
    <property type="match status" value="1"/>
</dbReference>
<accession>A0AAF0Q4Y2</accession>
<feature type="domain" description="Trafficking protein particle complex subunit 11" evidence="1">
    <location>
        <begin position="263"/>
        <end position="363"/>
    </location>
</feature>